<dbReference type="EC" id="6.3.2.5" evidence="3"/>
<dbReference type="Gene3D" id="3.40.50.1950">
    <property type="entry name" value="Flavin prenyltransferase-like"/>
    <property type="match status" value="1"/>
</dbReference>
<comment type="pathway">
    <text evidence="3 4">Cofactor biosynthesis; coenzyme A biosynthesis; CoA from (R)-pantothenate: step 3/5.</text>
</comment>
<dbReference type="PANTHER" id="PTHR14359:SF6">
    <property type="entry name" value="PHOSPHOPANTOTHENOYLCYSTEINE DECARBOXYLASE"/>
    <property type="match status" value="1"/>
</dbReference>
<dbReference type="RefSeq" id="WP_215582034.1">
    <property type="nucleotide sequence ID" value="NZ_CP073754.1"/>
</dbReference>
<keyword evidence="2 3" id="KW-0456">Lyase</keyword>
<dbReference type="InterPro" id="IPR007085">
    <property type="entry name" value="DNA/pantothenate-metab_flavo_C"/>
</dbReference>
<keyword evidence="3" id="KW-0460">Magnesium</keyword>
<keyword evidence="3" id="KW-0511">Multifunctional enzyme</keyword>
<comment type="function">
    <text evidence="3">Catalyzes two sequential steps in the biosynthesis of coenzyme A. In the first step cysteine is conjugated to 4'-phosphopantothenate to form 4-phosphopantothenoylcysteine. In the second step the latter compound is decarboxylated to form 4'-phosphopantotheine.</text>
</comment>
<dbReference type="InterPro" id="IPR005252">
    <property type="entry name" value="CoaBC"/>
</dbReference>
<sequence length="417" mass="44924">MAGEFAIIKPKKQQVTLINKRILLVVSGGIAAYKAAELVRLLRKQGSEVRVVMTHAAQQFVTPLTFQALSGHQVYTELVAAGQEQAMDHIHLARWADNLVVAPATANLLAKFGHGLADDLASTLYLAAACPVIVAPAMNQAMWHKPVTQENIAKLKQHGVQFIGPVAGEQACGEQGLGRMAEPEAICRYLFGNDRRQLLQGLNVSISAGPTREPIDPVRFISNRSSGKMGYALAQVARQMGANVTLISGPVSLSAPPGVKLLQVETTQQMYEAIMAGIAAADIYIGTAAVVDYRAALPESHKIKKQADQAIISLQKNIDIIAAVASLPNKPFTVGFAAETQGLEEYALDKLNRKNLDMIAANWVGNETEGGFDSDQNALQVFWHGGRQTLDMTSKLQLAEQLLVLVAQRFADKSATN</sequence>
<dbReference type="GO" id="GO:0046872">
    <property type="term" value="F:metal ion binding"/>
    <property type="evidence" value="ECO:0007669"/>
    <property type="project" value="UniProtKB-KW"/>
</dbReference>
<dbReference type="GO" id="GO:0015937">
    <property type="term" value="P:coenzyme A biosynthetic process"/>
    <property type="evidence" value="ECO:0007669"/>
    <property type="project" value="UniProtKB-UniRule"/>
</dbReference>
<dbReference type="Gene3D" id="3.40.50.10300">
    <property type="entry name" value="CoaB-like"/>
    <property type="match status" value="1"/>
</dbReference>
<evidence type="ECO:0000256" key="4">
    <source>
        <dbReference type="RuleBase" id="RU364078"/>
    </source>
</evidence>
<feature type="binding site" evidence="3">
    <location>
        <position position="354"/>
    </location>
    <ligand>
        <name>CTP</name>
        <dbReference type="ChEBI" id="CHEBI:37563"/>
    </ligand>
</feature>
<feature type="binding site" evidence="3">
    <location>
        <position position="302"/>
    </location>
    <ligand>
        <name>CTP</name>
        <dbReference type="ChEBI" id="CHEBI:37563"/>
    </ligand>
</feature>
<organism evidence="7 8">
    <name type="scientific">Methylomonas paludis</name>
    <dbReference type="NCBI Taxonomy" id="1173101"/>
    <lineage>
        <taxon>Bacteria</taxon>
        <taxon>Pseudomonadati</taxon>
        <taxon>Pseudomonadota</taxon>
        <taxon>Gammaproteobacteria</taxon>
        <taxon>Methylococcales</taxon>
        <taxon>Methylococcaceae</taxon>
        <taxon>Methylomonas</taxon>
    </lineage>
</organism>
<feature type="binding site" evidence="3">
    <location>
        <position position="292"/>
    </location>
    <ligand>
        <name>CTP</name>
        <dbReference type="ChEBI" id="CHEBI:37563"/>
    </ligand>
</feature>
<evidence type="ECO:0000259" key="5">
    <source>
        <dbReference type="Pfam" id="PF02441"/>
    </source>
</evidence>
<keyword evidence="1 3" id="KW-0210">Decarboxylase</keyword>
<evidence type="ECO:0000313" key="7">
    <source>
        <dbReference type="EMBL" id="QWF70652.1"/>
    </source>
</evidence>
<comment type="function">
    <text evidence="4">Catalyzes two steps in the biosynthesis of coenzyme A. In the first step cysteine is conjugated to 4'-phosphopantothenate to form 4-phosphopantothenoylcysteine, in the latter compound is decarboxylated to form 4'-phosphopantotheine.</text>
</comment>
<dbReference type="GO" id="GO:0004632">
    <property type="term" value="F:phosphopantothenate--cysteine ligase activity"/>
    <property type="evidence" value="ECO:0007669"/>
    <property type="project" value="UniProtKB-UniRule"/>
</dbReference>
<dbReference type="KEGG" id="mpad:KEF85_15225"/>
<protein>
    <recommendedName>
        <fullName evidence="3">Coenzyme A biosynthesis bifunctional protein CoaBC</fullName>
    </recommendedName>
    <alternativeName>
        <fullName evidence="3">DNA/pantothenate metabolism flavoprotein</fullName>
    </alternativeName>
    <alternativeName>
        <fullName evidence="3">Phosphopantothenoylcysteine synthetase/decarboxylase</fullName>
        <shortName evidence="3">PPCS-PPCDC</shortName>
    </alternativeName>
    <domain>
        <recommendedName>
            <fullName evidence="3">Phosphopantothenoylcysteine decarboxylase</fullName>
            <shortName evidence="3">PPC decarboxylase</shortName>
            <shortName evidence="3">PPC-DC</shortName>
            <ecNumber evidence="3">4.1.1.36</ecNumber>
        </recommendedName>
        <alternativeName>
            <fullName evidence="3">CoaC</fullName>
        </alternativeName>
    </domain>
    <domain>
        <recommendedName>
            <fullName evidence="3">Phosphopantothenate--cysteine ligase</fullName>
            <ecNumber evidence="3">6.3.2.5</ecNumber>
        </recommendedName>
        <alternativeName>
            <fullName evidence="3">CoaB</fullName>
        </alternativeName>
        <alternativeName>
            <fullName evidence="3">Phosphopantothenoylcysteine synthetase</fullName>
            <shortName evidence="3">PPC synthetase</shortName>
            <shortName evidence="3">PPC-S</shortName>
        </alternativeName>
    </domain>
</protein>
<reference evidence="7" key="1">
    <citation type="submission" date="2021-04" db="EMBL/GenBank/DDBJ databases">
        <title>Draft genome sequence data of methanotrophic Methylovulum sp. strain S1L and Methylomonas sp. strain S2AM isolated from boreal lake water columns.</title>
        <authorList>
            <person name="Rissanen A.J."/>
            <person name="Mangayil R."/>
            <person name="Svenning M.M."/>
            <person name="Khanongnuch R."/>
        </authorList>
    </citation>
    <scope>NUCLEOTIDE SEQUENCE</scope>
    <source>
        <strain evidence="7">S2AM</strain>
    </source>
</reference>
<keyword evidence="8" id="KW-1185">Reference proteome</keyword>
<comment type="pathway">
    <text evidence="3 4">Cofactor biosynthesis; coenzyme A biosynthesis; CoA from (R)-pantothenate: step 2/5.</text>
</comment>
<dbReference type="Pfam" id="PF04127">
    <property type="entry name" value="DFP"/>
    <property type="match status" value="1"/>
</dbReference>
<dbReference type="InterPro" id="IPR036551">
    <property type="entry name" value="Flavin_trans-like"/>
</dbReference>
<accession>A0A975R931</accession>
<feature type="binding site" evidence="3">
    <location>
        <position position="336"/>
    </location>
    <ligand>
        <name>CTP</name>
        <dbReference type="ChEBI" id="CHEBI:37563"/>
    </ligand>
</feature>
<evidence type="ECO:0000313" key="8">
    <source>
        <dbReference type="Proteomes" id="UP000676649"/>
    </source>
</evidence>
<dbReference type="InterPro" id="IPR003382">
    <property type="entry name" value="Flavoprotein"/>
</dbReference>
<name>A0A975R931_9GAMM</name>
<feature type="region of interest" description="Phosphopantothenoylcysteine decarboxylase" evidence="3">
    <location>
        <begin position="1"/>
        <end position="203"/>
    </location>
</feature>
<keyword evidence="3" id="KW-0479">Metal-binding</keyword>
<feature type="active site" description="Proton donor" evidence="3">
    <location>
        <position position="172"/>
    </location>
</feature>
<evidence type="ECO:0000256" key="2">
    <source>
        <dbReference type="ARBA" id="ARBA00023239"/>
    </source>
</evidence>
<dbReference type="GO" id="GO:0071513">
    <property type="term" value="C:phosphopantothenoylcysteine decarboxylase complex"/>
    <property type="evidence" value="ECO:0007669"/>
    <property type="project" value="TreeGrafter"/>
</dbReference>
<dbReference type="GO" id="GO:0010181">
    <property type="term" value="F:FMN binding"/>
    <property type="evidence" value="ECO:0007669"/>
    <property type="project" value="UniProtKB-UniRule"/>
</dbReference>
<comment type="caution">
    <text evidence="3">Lacks conserved residue(s) required for the propagation of feature annotation.</text>
</comment>
<dbReference type="NCBIfam" id="TIGR00521">
    <property type="entry name" value="coaBC_dfp"/>
    <property type="match status" value="1"/>
</dbReference>
<dbReference type="SUPFAM" id="SSF102645">
    <property type="entry name" value="CoaB-like"/>
    <property type="match status" value="1"/>
</dbReference>
<dbReference type="PANTHER" id="PTHR14359">
    <property type="entry name" value="HOMO-OLIGOMERIC FLAVIN CONTAINING CYS DECARBOXYLASE FAMILY"/>
    <property type="match status" value="1"/>
</dbReference>
<keyword evidence="3 4" id="KW-0285">Flavoprotein</keyword>
<comment type="cofactor">
    <cofactor evidence="3">
        <name>Mg(2+)</name>
        <dbReference type="ChEBI" id="CHEBI:18420"/>
    </cofactor>
</comment>
<keyword evidence="3 4" id="KW-0436">Ligase</keyword>
<dbReference type="EC" id="4.1.1.36" evidence="3"/>
<dbReference type="InterPro" id="IPR035929">
    <property type="entry name" value="CoaB-like_sf"/>
</dbReference>
<comment type="catalytic activity">
    <reaction evidence="3 4">
        <text>(R)-4'-phosphopantothenate + L-cysteine + CTP = N-[(R)-4-phosphopantothenoyl]-L-cysteine + CMP + diphosphate + H(+)</text>
        <dbReference type="Rhea" id="RHEA:19397"/>
        <dbReference type="ChEBI" id="CHEBI:10986"/>
        <dbReference type="ChEBI" id="CHEBI:15378"/>
        <dbReference type="ChEBI" id="CHEBI:33019"/>
        <dbReference type="ChEBI" id="CHEBI:35235"/>
        <dbReference type="ChEBI" id="CHEBI:37563"/>
        <dbReference type="ChEBI" id="CHEBI:59458"/>
        <dbReference type="ChEBI" id="CHEBI:60377"/>
        <dbReference type="EC" id="6.3.2.5"/>
    </reaction>
</comment>
<dbReference type="Proteomes" id="UP000676649">
    <property type="component" value="Chromosome"/>
</dbReference>
<feature type="domain" description="Flavoprotein" evidence="5">
    <location>
        <begin position="20"/>
        <end position="188"/>
    </location>
</feature>
<evidence type="ECO:0000256" key="3">
    <source>
        <dbReference type="HAMAP-Rule" id="MF_02225"/>
    </source>
</evidence>
<comment type="similarity">
    <text evidence="3 4">In the C-terminal section; belongs to the PPC synthetase family.</text>
</comment>
<feature type="region of interest" description="Phosphopantothenate--cysteine ligase" evidence="3">
    <location>
        <begin position="204"/>
        <end position="417"/>
    </location>
</feature>
<evidence type="ECO:0000259" key="6">
    <source>
        <dbReference type="Pfam" id="PF04127"/>
    </source>
</evidence>
<dbReference type="Pfam" id="PF02441">
    <property type="entry name" value="Flavoprotein"/>
    <property type="match status" value="1"/>
</dbReference>
<comment type="similarity">
    <text evidence="3 4">In the N-terminal section; belongs to the HFCD (homo-oligomeric flavin containing Cys decarboxylase) superfamily.</text>
</comment>
<dbReference type="HAMAP" id="MF_02225">
    <property type="entry name" value="CoaBC"/>
    <property type="match status" value="1"/>
</dbReference>
<comment type="catalytic activity">
    <reaction evidence="3 4">
        <text>N-[(R)-4-phosphopantothenoyl]-L-cysteine + H(+) = (R)-4'-phosphopantetheine + CO2</text>
        <dbReference type="Rhea" id="RHEA:16793"/>
        <dbReference type="ChEBI" id="CHEBI:15378"/>
        <dbReference type="ChEBI" id="CHEBI:16526"/>
        <dbReference type="ChEBI" id="CHEBI:59458"/>
        <dbReference type="ChEBI" id="CHEBI:61723"/>
        <dbReference type="EC" id="4.1.1.36"/>
    </reaction>
</comment>
<comment type="cofactor">
    <cofactor evidence="3">
        <name>FMN</name>
        <dbReference type="ChEBI" id="CHEBI:58210"/>
    </cofactor>
    <text evidence="3">Binds 1 FMN per subunit.</text>
</comment>
<dbReference type="AlphaFoldDB" id="A0A975R931"/>
<evidence type="ECO:0000256" key="1">
    <source>
        <dbReference type="ARBA" id="ARBA00022793"/>
    </source>
</evidence>
<keyword evidence="3 4" id="KW-0288">FMN</keyword>
<dbReference type="SUPFAM" id="SSF52507">
    <property type="entry name" value="Homo-oligomeric flavin-containing Cys decarboxylases, HFCD"/>
    <property type="match status" value="1"/>
</dbReference>
<dbReference type="GO" id="GO:0015941">
    <property type="term" value="P:pantothenate catabolic process"/>
    <property type="evidence" value="ECO:0007669"/>
    <property type="project" value="InterPro"/>
</dbReference>
<feature type="binding site" evidence="3">
    <location>
        <position position="350"/>
    </location>
    <ligand>
        <name>CTP</name>
        <dbReference type="ChEBI" id="CHEBI:37563"/>
    </ligand>
</feature>
<gene>
    <name evidence="3 7" type="primary">coaBC</name>
    <name evidence="7" type="ORF">KEF85_15225</name>
</gene>
<feature type="domain" description="DNA/pantothenate metabolism flavoprotein C-terminal" evidence="6">
    <location>
        <begin position="199"/>
        <end position="408"/>
    </location>
</feature>
<dbReference type="EMBL" id="CP073754">
    <property type="protein sequence ID" value="QWF70652.1"/>
    <property type="molecule type" value="Genomic_DNA"/>
</dbReference>
<dbReference type="GO" id="GO:0004633">
    <property type="term" value="F:phosphopantothenoylcysteine decarboxylase activity"/>
    <property type="evidence" value="ECO:0007669"/>
    <property type="project" value="UniProtKB-UniRule"/>
</dbReference>
<proteinExistence type="inferred from homology"/>